<sequence>MLGRFARRAYKVMNRDEYRENMRIAQLARNVDRLEMPDLLAADGGLMKREEKVLLHAVPEIPIKKDEIIDDPLFNTLYTYKPDLIYLQFNPMHYITRQRYISYQLAMKNNEEYNRKAAYSFDNPIPLSWDECCVNLITLDSITQNKSYEELDYTKGFGTYSYPTLQAYDIHKQLTNPFINAITEHIAGREWSKYHYINNILYLALMGKSKVILGDMPEQLLRLQLGNTIPLATVREIYHFVVEKLNEHYKENPGVLMTMEEMTMSYFPHIFQMPRDLYITAMLKETFPAGALTAAFLGNPHYIPIQRYWVGPPMGINYTQATYVPPKIPNETEEMLIEKQALFDMLLDTKVWGAKYVTNPFLYLTESIEDIPKKDLTYFKNYFKQITSQYNEVRNQKLKFPDKMLAEEKSN</sequence>
<evidence type="ECO:0000313" key="2">
    <source>
        <dbReference type="Proteomes" id="UP001162131"/>
    </source>
</evidence>
<organism evidence="1 2">
    <name type="scientific">Blepharisma stoltei</name>
    <dbReference type="NCBI Taxonomy" id="1481888"/>
    <lineage>
        <taxon>Eukaryota</taxon>
        <taxon>Sar</taxon>
        <taxon>Alveolata</taxon>
        <taxon>Ciliophora</taxon>
        <taxon>Postciliodesmatophora</taxon>
        <taxon>Heterotrichea</taxon>
        <taxon>Heterotrichida</taxon>
        <taxon>Blepharismidae</taxon>
        <taxon>Blepharisma</taxon>
    </lineage>
</organism>
<gene>
    <name evidence="1" type="ORF">BSTOLATCC_MIC31754</name>
</gene>
<keyword evidence="2" id="KW-1185">Reference proteome</keyword>
<reference evidence="1" key="1">
    <citation type="submission" date="2021-09" db="EMBL/GenBank/DDBJ databases">
        <authorList>
            <consortium name="AG Swart"/>
            <person name="Singh M."/>
            <person name="Singh A."/>
            <person name="Seah K."/>
            <person name="Emmerich C."/>
        </authorList>
    </citation>
    <scope>NUCLEOTIDE SEQUENCE</scope>
    <source>
        <strain evidence="1">ATCC30299</strain>
    </source>
</reference>
<comment type="caution">
    <text evidence="1">The sequence shown here is derived from an EMBL/GenBank/DDBJ whole genome shotgun (WGS) entry which is preliminary data.</text>
</comment>
<dbReference type="Proteomes" id="UP001162131">
    <property type="component" value="Unassembled WGS sequence"/>
</dbReference>
<dbReference type="AlphaFoldDB" id="A0AAU9JBM0"/>
<accession>A0AAU9JBM0</accession>
<name>A0AAU9JBM0_9CILI</name>
<dbReference type="EMBL" id="CAJZBQ010000032">
    <property type="protein sequence ID" value="CAG9322631.1"/>
    <property type="molecule type" value="Genomic_DNA"/>
</dbReference>
<evidence type="ECO:0000313" key="1">
    <source>
        <dbReference type="EMBL" id="CAG9322631.1"/>
    </source>
</evidence>
<protein>
    <submittedName>
        <fullName evidence="1">Uncharacterized protein</fullName>
    </submittedName>
</protein>
<proteinExistence type="predicted"/>